<gene>
    <name evidence="14" type="primary">ligA</name>
    <name evidence="17" type="ORF">DTL42_10635</name>
</gene>
<dbReference type="InterPro" id="IPR001357">
    <property type="entry name" value="BRCT_dom"/>
</dbReference>
<feature type="binding site" evidence="14">
    <location>
        <position position="171"/>
    </location>
    <ligand>
        <name>NAD(+)</name>
        <dbReference type="ChEBI" id="CHEBI:57540"/>
    </ligand>
</feature>
<feature type="active site" description="N6-AMP-lysine intermediate" evidence="14">
    <location>
        <position position="113"/>
    </location>
</feature>
<dbReference type="PROSITE" id="PS50172">
    <property type="entry name" value="BRCT"/>
    <property type="match status" value="1"/>
</dbReference>
<evidence type="ECO:0000256" key="1">
    <source>
        <dbReference type="ARBA" id="ARBA00004067"/>
    </source>
</evidence>
<dbReference type="InterPro" id="IPR010994">
    <property type="entry name" value="RuvA_2-like"/>
</dbReference>
<evidence type="ECO:0000313" key="18">
    <source>
        <dbReference type="Proteomes" id="UP000253562"/>
    </source>
</evidence>
<dbReference type="CDD" id="cd17748">
    <property type="entry name" value="BRCT_DNA_ligase_like"/>
    <property type="match status" value="1"/>
</dbReference>
<dbReference type="SMART" id="SM00532">
    <property type="entry name" value="LIGANc"/>
    <property type="match status" value="1"/>
</dbReference>
<dbReference type="SUPFAM" id="SSF50249">
    <property type="entry name" value="Nucleic acid-binding proteins"/>
    <property type="match status" value="1"/>
</dbReference>
<dbReference type="InterPro" id="IPR001679">
    <property type="entry name" value="DNA_ligase"/>
</dbReference>
<dbReference type="InterPro" id="IPR033136">
    <property type="entry name" value="DNA_ligase_CS"/>
</dbReference>
<dbReference type="PIRSF" id="PIRSF001604">
    <property type="entry name" value="LigA"/>
    <property type="match status" value="1"/>
</dbReference>
<evidence type="ECO:0000256" key="10">
    <source>
        <dbReference type="ARBA" id="ARBA00023027"/>
    </source>
</evidence>
<evidence type="ECO:0000259" key="16">
    <source>
        <dbReference type="PROSITE" id="PS50172"/>
    </source>
</evidence>
<proteinExistence type="inferred from homology"/>
<dbReference type="Pfam" id="PF14520">
    <property type="entry name" value="HHH_5"/>
    <property type="match status" value="1"/>
</dbReference>
<keyword evidence="8 14" id="KW-0862">Zinc</keyword>
<sequence>MSVEKDIEKLRDKIRYYDRKYYVEAINEITDLEYDKLIDQLKALEAKHPELITSDSPTQRVGDAPVAHLEQHAHRVPMLSIDNTYSLEELKKYGERIAKLLPDEKIAWVVELKIDGVAVSILYENGVLTRALTRGNGTVGDDITHNVRTIADVPLRLHGEDVPPQLEVRGEIYMTNADLVKLNEKQALAGLPAYKNTRNVTAGTIRLLDPRICSERNLRLFCHGVGYVEGLKAKSHTEFLQELNSYGLPATPFVKSFVDFDSAIEHCQELIESLHELEFEVDGLVLKVDRFEQREKLGSTSKSPRWLIAYKFEKYEATTMVNNIEVQVGKTGAITPVAILEPVELAETTVSRASLHNAEEIVRKDVRIGDVVVVEKAGKIIPHIVRTEKHERKTDLPPFPFPTQCPSCGTAVVKDEGGVYIRCPNWQGCPAQIKERIRYFATRNAMDIEGLGDKLVDLLVDEKIVHTYGDLYRLSAEQIAALPRMGKKSGEKLVAAAEESKSRGLARLLNALSVRHVGARGAERLANHFGTIEALMAASEEEIAEIEDIGDVIAASVREFFQSEFGQDTINDLRGVGVSLEAIQRKVESGPAVFEGMAFVVTGTLSKFTRDEIEELIRSRGGKASGSVSKKTNYLVAGEKAGSKLAKAESLGVPVLTETQFEELLAELDAQA</sequence>
<dbReference type="Gene3D" id="1.10.150.20">
    <property type="entry name" value="5' to 3' exonuclease, C-terminal subdomain"/>
    <property type="match status" value="2"/>
</dbReference>
<evidence type="ECO:0000256" key="7">
    <source>
        <dbReference type="ARBA" id="ARBA00022763"/>
    </source>
</evidence>
<comment type="cofactor">
    <cofactor evidence="14">
        <name>Mg(2+)</name>
        <dbReference type="ChEBI" id="CHEBI:18420"/>
    </cofactor>
    <cofactor evidence="14">
        <name>Mn(2+)</name>
        <dbReference type="ChEBI" id="CHEBI:29035"/>
    </cofactor>
</comment>
<dbReference type="InterPro" id="IPR013839">
    <property type="entry name" value="DNAligase_adenylation"/>
</dbReference>
<feature type="binding site" evidence="14">
    <location>
        <position position="311"/>
    </location>
    <ligand>
        <name>NAD(+)</name>
        <dbReference type="ChEBI" id="CHEBI:57540"/>
    </ligand>
</feature>
<keyword evidence="9 14" id="KW-0460">Magnesium</keyword>
<dbReference type="Gene3D" id="1.10.287.610">
    <property type="entry name" value="Helix hairpin bin"/>
    <property type="match status" value="1"/>
</dbReference>
<name>A0A368KVG6_9BACT</name>
<keyword evidence="5 14" id="KW-0235">DNA replication</keyword>
<dbReference type="GO" id="GO:0003911">
    <property type="term" value="F:DNA ligase (NAD+) activity"/>
    <property type="evidence" value="ECO:0007669"/>
    <property type="project" value="UniProtKB-UniRule"/>
</dbReference>
<dbReference type="InterPro" id="IPR041663">
    <property type="entry name" value="DisA/LigA_HHH"/>
</dbReference>
<evidence type="ECO:0000256" key="6">
    <source>
        <dbReference type="ARBA" id="ARBA00022723"/>
    </source>
</evidence>
<dbReference type="FunFam" id="3.40.50.10190:FF:000054">
    <property type="entry name" value="DNA ligase"/>
    <property type="match status" value="1"/>
</dbReference>
<evidence type="ECO:0000256" key="4">
    <source>
        <dbReference type="ARBA" id="ARBA00022598"/>
    </source>
</evidence>
<comment type="similarity">
    <text evidence="13 14">Belongs to the NAD-dependent DNA ligase family. LigA subfamily.</text>
</comment>
<keyword evidence="6 14" id="KW-0479">Metal-binding</keyword>
<feature type="binding site" evidence="14">
    <location>
        <position position="429"/>
    </location>
    <ligand>
        <name>Zn(2+)</name>
        <dbReference type="ChEBI" id="CHEBI:29105"/>
    </ligand>
</feature>
<dbReference type="AlphaFoldDB" id="A0A368KVG6"/>
<dbReference type="PANTHER" id="PTHR23389">
    <property type="entry name" value="CHROMOSOME TRANSMISSION FIDELITY FACTOR 18"/>
    <property type="match status" value="1"/>
</dbReference>
<feature type="binding site" evidence="14">
    <location>
        <position position="111"/>
    </location>
    <ligand>
        <name>NAD(+)</name>
        <dbReference type="ChEBI" id="CHEBI:57540"/>
    </ligand>
</feature>
<feature type="domain" description="BRCT" evidence="16">
    <location>
        <begin position="589"/>
        <end position="672"/>
    </location>
</feature>
<evidence type="ECO:0000256" key="12">
    <source>
        <dbReference type="ARBA" id="ARBA00034005"/>
    </source>
</evidence>
<dbReference type="FunFam" id="1.10.150.20:FF:000007">
    <property type="entry name" value="DNA ligase"/>
    <property type="match status" value="1"/>
</dbReference>
<evidence type="ECO:0000256" key="13">
    <source>
        <dbReference type="ARBA" id="ARBA00060881"/>
    </source>
</evidence>
<evidence type="ECO:0000256" key="5">
    <source>
        <dbReference type="ARBA" id="ARBA00022705"/>
    </source>
</evidence>
<dbReference type="PANTHER" id="PTHR23389:SF9">
    <property type="entry name" value="DNA LIGASE"/>
    <property type="match status" value="1"/>
</dbReference>
<dbReference type="EMBL" id="QPEX01000019">
    <property type="protein sequence ID" value="RCS50558.1"/>
    <property type="molecule type" value="Genomic_DNA"/>
</dbReference>
<dbReference type="NCBIfam" id="TIGR00575">
    <property type="entry name" value="dnlj"/>
    <property type="match status" value="1"/>
</dbReference>
<reference evidence="17 18" key="1">
    <citation type="submission" date="2018-07" db="EMBL/GenBank/DDBJ databases">
        <title>Comparative genomes isolates from brazilian mangrove.</title>
        <authorList>
            <person name="De Araujo J.E."/>
            <person name="Taketani R.G."/>
            <person name="Silva M.C.P."/>
            <person name="Lourenco M.V."/>
            <person name="Oliveira V.M."/>
            <person name="Andreote F.D."/>
        </authorList>
    </citation>
    <scope>NUCLEOTIDE SEQUENCE [LARGE SCALE GENOMIC DNA]</scope>
    <source>
        <strain evidence="17 18">HEX PRIS-MGV</strain>
    </source>
</reference>
<dbReference type="SMART" id="SM00278">
    <property type="entry name" value="HhH1"/>
    <property type="match status" value="4"/>
</dbReference>
<dbReference type="InterPro" id="IPR018239">
    <property type="entry name" value="DNA_ligase_AS"/>
</dbReference>
<dbReference type="Pfam" id="PF00533">
    <property type="entry name" value="BRCT"/>
    <property type="match status" value="1"/>
</dbReference>
<dbReference type="InterPro" id="IPR004149">
    <property type="entry name" value="Znf_DNAligase_C4"/>
</dbReference>
<accession>A0A368KVG6</accession>
<dbReference type="Gene3D" id="3.30.470.30">
    <property type="entry name" value="DNA ligase/mRNA capping enzyme"/>
    <property type="match status" value="1"/>
</dbReference>
<dbReference type="Pfam" id="PF03120">
    <property type="entry name" value="OB_DNA_ligase"/>
    <property type="match status" value="1"/>
</dbReference>
<dbReference type="GO" id="GO:0005829">
    <property type="term" value="C:cytosol"/>
    <property type="evidence" value="ECO:0007669"/>
    <property type="project" value="TreeGrafter"/>
</dbReference>
<keyword evidence="4 14" id="KW-0436">Ligase</keyword>
<feature type="binding site" evidence="14">
    <location>
        <begin position="80"/>
        <end position="81"/>
    </location>
    <ligand>
        <name>NAD(+)</name>
        <dbReference type="ChEBI" id="CHEBI:57540"/>
    </ligand>
</feature>
<dbReference type="SUPFAM" id="SSF52113">
    <property type="entry name" value="BRCT domain"/>
    <property type="match status" value="1"/>
</dbReference>
<feature type="binding site" evidence="14">
    <location>
        <position position="408"/>
    </location>
    <ligand>
        <name>Zn(2+)</name>
        <dbReference type="ChEBI" id="CHEBI:29105"/>
    </ligand>
</feature>
<dbReference type="FunFam" id="1.10.150.20:FF:000006">
    <property type="entry name" value="DNA ligase"/>
    <property type="match status" value="1"/>
</dbReference>
<dbReference type="RefSeq" id="WP_114368705.1">
    <property type="nucleotide sequence ID" value="NZ_QPEX01000019.1"/>
</dbReference>
<dbReference type="FunFam" id="2.40.50.140:FF:000012">
    <property type="entry name" value="DNA ligase"/>
    <property type="match status" value="1"/>
</dbReference>
<dbReference type="SUPFAM" id="SSF47781">
    <property type="entry name" value="RuvA domain 2-like"/>
    <property type="match status" value="1"/>
</dbReference>
<evidence type="ECO:0000256" key="11">
    <source>
        <dbReference type="ARBA" id="ARBA00023204"/>
    </source>
</evidence>
<evidence type="ECO:0000313" key="17">
    <source>
        <dbReference type="EMBL" id="RCS50558.1"/>
    </source>
</evidence>
<keyword evidence="10 14" id="KW-0520">NAD</keyword>
<dbReference type="HAMAP" id="MF_01588">
    <property type="entry name" value="DNA_ligase_A"/>
    <property type="match status" value="1"/>
</dbReference>
<keyword evidence="14" id="KW-0464">Manganese</keyword>
<comment type="catalytic activity">
    <reaction evidence="12 14 15">
        <text>NAD(+) + (deoxyribonucleotide)n-3'-hydroxyl + 5'-phospho-(deoxyribonucleotide)m = (deoxyribonucleotide)n+m + AMP + beta-nicotinamide D-nucleotide.</text>
        <dbReference type="EC" id="6.5.1.2"/>
    </reaction>
</comment>
<comment type="caution">
    <text evidence="17">The sequence shown here is derived from an EMBL/GenBank/DDBJ whole genome shotgun (WGS) entry which is preliminary data.</text>
</comment>
<dbReference type="CDD" id="cd00114">
    <property type="entry name" value="LIGANc"/>
    <property type="match status" value="1"/>
</dbReference>
<dbReference type="OrthoDB" id="9759736at2"/>
<dbReference type="Gene3D" id="2.40.50.140">
    <property type="entry name" value="Nucleic acid-binding proteins"/>
    <property type="match status" value="1"/>
</dbReference>
<comment type="function">
    <text evidence="1 14">DNA ligase that catalyzes the formation of phosphodiester linkages between 5'-phosphoryl and 3'-hydroxyl groups in double-stranded DNA using NAD as a coenzyme and as the energy source for the reaction. It is essential for DNA replication and repair of damaged DNA.</text>
</comment>
<dbReference type="GO" id="GO:0046872">
    <property type="term" value="F:metal ion binding"/>
    <property type="evidence" value="ECO:0007669"/>
    <property type="project" value="UniProtKB-KW"/>
</dbReference>
<dbReference type="InterPro" id="IPR036420">
    <property type="entry name" value="BRCT_dom_sf"/>
</dbReference>
<feature type="binding site" evidence="14">
    <location>
        <position position="423"/>
    </location>
    <ligand>
        <name>Zn(2+)</name>
        <dbReference type="ChEBI" id="CHEBI:29105"/>
    </ligand>
</feature>
<evidence type="ECO:0000256" key="3">
    <source>
        <dbReference type="ARBA" id="ARBA00013308"/>
    </source>
</evidence>
<evidence type="ECO:0000256" key="14">
    <source>
        <dbReference type="HAMAP-Rule" id="MF_01588"/>
    </source>
</evidence>
<dbReference type="PROSITE" id="PS01055">
    <property type="entry name" value="DNA_LIGASE_N1"/>
    <property type="match status" value="1"/>
</dbReference>
<feature type="binding site" evidence="14">
    <location>
        <begin position="31"/>
        <end position="35"/>
    </location>
    <ligand>
        <name>NAD(+)</name>
        <dbReference type="ChEBI" id="CHEBI:57540"/>
    </ligand>
</feature>
<dbReference type="InterPro" id="IPR003583">
    <property type="entry name" value="Hlx-hairpin-Hlx_DNA-bd_motif"/>
</dbReference>
<organism evidence="17 18">
    <name type="scientific">Bremerella cremea</name>
    <dbReference type="NCBI Taxonomy" id="1031537"/>
    <lineage>
        <taxon>Bacteria</taxon>
        <taxon>Pseudomonadati</taxon>
        <taxon>Planctomycetota</taxon>
        <taxon>Planctomycetia</taxon>
        <taxon>Pirellulales</taxon>
        <taxon>Pirellulaceae</taxon>
        <taxon>Bremerella</taxon>
    </lineage>
</organism>
<dbReference type="NCBIfam" id="NF005932">
    <property type="entry name" value="PRK07956.1"/>
    <property type="match status" value="1"/>
</dbReference>
<dbReference type="SMART" id="SM00292">
    <property type="entry name" value="BRCT"/>
    <property type="match status" value="1"/>
</dbReference>
<dbReference type="GO" id="GO:0006281">
    <property type="term" value="P:DNA repair"/>
    <property type="evidence" value="ECO:0007669"/>
    <property type="project" value="UniProtKB-KW"/>
</dbReference>
<keyword evidence="7 14" id="KW-0227">DNA damage</keyword>
<dbReference type="GO" id="GO:0006260">
    <property type="term" value="P:DNA replication"/>
    <property type="evidence" value="ECO:0007669"/>
    <property type="project" value="UniProtKB-KW"/>
</dbReference>
<dbReference type="InterPro" id="IPR013840">
    <property type="entry name" value="DNAligase_N"/>
</dbReference>
<dbReference type="Pfam" id="PF12826">
    <property type="entry name" value="HHH_2"/>
    <property type="match status" value="1"/>
</dbReference>
<dbReference type="InterPro" id="IPR012340">
    <property type="entry name" value="NA-bd_OB-fold"/>
</dbReference>
<dbReference type="Pfam" id="PF01653">
    <property type="entry name" value="DNA_ligase_aden"/>
    <property type="match status" value="1"/>
</dbReference>
<protein>
    <recommendedName>
        <fullName evidence="3 14">DNA ligase</fullName>
        <ecNumber evidence="2 14">6.5.1.2</ecNumber>
    </recommendedName>
    <alternativeName>
        <fullName evidence="14">Polydeoxyribonucleotide synthase [NAD(+)]</fullName>
    </alternativeName>
</protein>
<keyword evidence="11 14" id="KW-0234">DNA repair</keyword>
<feature type="binding site" evidence="14">
    <location>
        <position position="134"/>
    </location>
    <ligand>
        <name>NAD(+)</name>
        <dbReference type="ChEBI" id="CHEBI:57540"/>
    </ligand>
</feature>
<evidence type="ECO:0000256" key="2">
    <source>
        <dbReference type="ARBA" id="ARBA00012722"/>
    </source>
</evidence>
<dbReference type="Gene3D" id="3.40.50.10190">
    <property type="entry name" value="BRCT domain"/>
    <property type="match status" value="1"/>
</dbReference>
<evidence type="ECO:0000256" key="9">
    <source>
        <dbReference type="ARBA" id="ARBA00022842"/>
    </source>
</evidence>
<dbReference type="Pfam" id="PF03119">
    <property type="entry name" value="DNA_ligase_ZBD"/>
    <property type="match status" value="1"/>
</dbReference>
<dbReference type="SUPFAM" id="SSF56091">
    <property type="entry name" value="DNA ligase/mRNA capping enzyme, catalytic domain"/>
    <property type="match status" value="1"/>
</dbReference>
<dbReference type="Proteomes" id="UP000253562">
    <property type="component" value="Unassembled WGS sequence"/>
</dbReference>
<dbReference type="GO" id="GO:0003677">
    <property type="term" value="F:DNA binding"/>
    <property type="evidence" value="ECO:0007669"/>
    <property type="project" value="InterPro"/>
</dbReference>
<evidence type="ECO:0000256" key="15">
    <source>
        <dbReference type="RuleBase" id="RU000618"/>
    </source>
</evidence>
<dbReference type="InterPro" id="IPR004150">
    <property type="entry name" value="NAD_DNA_ligase_OB"/>
</dbReference>
<feature type="binding site" evidence="14">
    <location>
        <position position="287"/>
    </location>
    <ligand>
        <name>NAD(+)</name>
        <dbReference type="ChEBI" id="CHEBI:57540"/>
    </ligand>
</feature>
<evidence type="ECO:0000256" key="8">
    <source>
        <dbReference type="ARBA" id="ARBA00022833"/>
    </source>
</evidence>
<dbReference type="Gene3D" id="6.20.10.30">
    <property type="match status" value="1"/>
</dbReference>
<feature type="binding site" evidence="14">
    <location>
        <position position="405"/>
    </location>
    <ligand>
        <name>Zn(2+)</name>
        <dbReference type="ChEBI" id="CHEBI:29105"/>
    </ligand>
</feature>
<dbReference type="PROSITE" id="PS01056">
    <property type="entry name" value="DNA_LIGASE_N2"/>
    <property type="match status" value="1"/>
</dbReference>
<dbReference type="EC" id="6.5.1.2" evidence="2 14"/>